<proteinExistence type="predicted"/>
<dbReference type="Proteomes" id="UP000006469">
    <property type="component" value="Plasmid pHM500"/>
</dbReference>
<evidence type="ECO:0000256" key="1">
    <source>
        <dbReference type="SAM" id="MobiDB-lite"/>
    </source>
</evidence>
<accession>I3RAP2</accession>
<dbReference type="KEGG" id="hme:HFX_6178"/>
<gene>
    <name evidence="2" type="ordered locus">HFX_6178</name>
</gene>
<dbReference type="AlphaFoldDB" id="I3RAP2"/>
<name>I3RAP2_HALMT</name>
<keyword evidence="2" id="KW-0614">Plasmid</keyword>
<dbReference type="HOGENOM" id="CLU_2783941_0_0_2"/>
<feature type="region of interest" description="Disordered" evidence="1">
    <location>
        <begin position="1"/>
        <end position="32"/>
    </location>
</feature>
<evidence type="ECO:0000313" key="3">
    <source>
        <dbReference type="Proteomes" id="UP000006469"/>
    </source>
</evidence>
<organism evidence="2 3">
    <name type="scientific">Haloferax mediterranei (strain ATCC 33500 / DSM 1411 / JCM 8866 / NBRC 14739 / NCIMB 2177 / R-4)</name>
    <name type="common">Halobacterium mediterranei</name>
    <dbReference type="NCBI Taxonomy" id="523841"/>
    <lineage>
        <taxon>Archaea</taxon>
        <taxon>Methanobacteriati</taxon>
        <taxon>Methanobacteriota</taxon>
        <taxon>Stenosarchaea group</taxon>
        <taxon>Halobacteria</taxon>
        <taxon>Halobacteriales</taxon>
        <taxon>Haloferacaceae</taxon>
        <taxon>Haloferax</taxon>
    </lineage>
</organism>
<reference evidence="2 3" key="1">
    <citation type="journal article" date="2012" name="J. Bacteriol.">
        <title>Complete genome sequence of the metabolically versatile halophilic archaeon Haloferax mediterranei, a poly(3-hydroxybutyrate-co-3-hydroxyvalerate) producer.</title>
        <authorList>
            <person name="Han J."/>
            <person name="Zhang F."/>
            <person name="Hou J."/>
            <person name="Liu X."/>
            <person name="Li M."/>
            <person name="Liu H."/>
            <person name="Cai L."/>
            <person name="Zhang B."/>
            <person name="Chen Y."/>
            <person name="Zhou J."/>
            <person name="Hu S."/>
            <person name="Xiang H."/>
        </authorList>
    </citation>
    <scope>NUCLEOTIDE SEQUENCE [LARGE SCALE GENOMIC DNA]</scope>
    <source>
        <strain evidence="3">ATCC 33500 / DSM 1411 / JCM 8866 / NBRC 14739 / NCIMB 2177 / R-4</strain>
        <plasmid evidence="3">pHM500</plasmid>
    </source>
</reference>
<geneLocation type="plasmid" evidence="2 3">
    <name>pHM500</name>
</geneLocation>
<sequence length="68" mass="7405">MYQPIWDATHPHEIQPGVPKPNGGGLSGFEVNAGAEPHLNGISLVQTHDINTDPRIEPECRFESDICA</sequence>
<protein>
    <submittedName>
        <fullName evidence="2">Uncharacterized protein</fullName>
    </submittedName>
</protein>
<evidence type="ECO:0000313" key="2">
    <source>
        <dbReference type="EMBL" id="AFK21302.1"/>
    </source>
</evidence>
<dbReference type="EMBL" id="CP001871">
    <property type="protein sequence ID" value="AFK21302.1"/>
    <property type="molecule type" value="Genomic_DNA"/>
</dbReference>